<dbReference type="Pfam" id="PF13930">
    <property type="entry name" value="Endonuclea_NS_2"/>
    <property type="match status" value="1"/>
</dbReference>
<gene>
    <name evidence="4" type="ORF">OG699_41990</name>
</gene>
<feature type="region of interest" description="Disordered" evidence="1">
    <location>
        <begin position="34"/>
        <end position="90"/>
    </location>
</feature>
<keyword evidence="4" id="KW-0378">Hydrolase</keyword>
<keyword evidence="4" id="KW-0255">Endonuclease</keyword>
<dbReference type="InterPro" id="IPR044927">
    <property type="entry name" value="Endonuclea_NS_2"/>
</dbReference>
<feature type="compositionally biased region" description="Low complexity" evidence="1">
    <location>
        <begin position="57"/>
        <end position="70"/>
    </location>
</feature>
<feature type="domain" description="Type VII secretion system protein EssD-like" evidence="3">
    <location>
        <begin position="528"/>
        <end position="630"/>
    </location>
</feature>
<accession>A0AAU3I9U2</accession>
<feature type="compositionally biased region" description="Basic and acidic residues" evidence="1">
    <location>
        <begin position="73"/>
        <end position="90"/>
    </location>
</feature>
<proteinExistence type="predicted"/>
<evidence type="ECO:0000256" key="2">
    <source>
        <dbReference type="SAM" id="SignalP"/>
    </source>
</evidence>
<keyword evidence="4" id="KW-0540">Nuclease</keyword>
<dbReference type="Gene3D" id="3.40.570.10">
    <property type="entry name" value="Extracellular Endonuclease, subunit A"/>
    <property type="match status" value="1"/>
</dbReference>
<keyword evidence="2" id="KW-0732">Signal</keyword>
<reference evidence="4" key="1">
    <citation type="submission" date="2022-10" db="EMBL/GenBank/DDBJ databases">
        <title>The complete genomes of actinobacterial strains from the NBC collection.</title>
        <authorList>
            <person name="Joergensen T.S."/>
            <person name="Alvarez Arevalo M."/>
            <person name="Sterndorff E.B."/>
            <person name="Faurdal D."/>
            <person name="Vuksanovic O."/>
            <person name="Mourched A.-S."/>
            <person name="Charusanti P."/>
            <person name="Shaw S."/>
            <person name="Blin K."/>
            <person name="Weber T."/>
        </authorList>
    </citation>
    <scope>NUCLEOTIDE SEQUENCE</scope>
    <source>
        <strain evidence="4">NBC_01393</strain>
    </source>
</reference>
<evidence type="ECO:0000313" key="4">
    <source>
        <dbReference type="EMBL" id="WTZ13960.1"/>
    </source>
</evidence>
<feature type="signal peptide" evidence="2">
    <location>
        <begin position="1"/>
        <end position="37"/>
    </location>
</feature>
<evidence type="ECO:0000256" key="1">
    <source>
        <dbReference type="SAM" id="MobiDB-lite"/>
    </source>
</evidence>
<protein>
    <submittedName>
        <fullName evidence="4">DNA/RNA non-specific endonuclease</fullName>
    </submittedName>
</protein>
<dbReference type="AlphaFoldDB" id="A0AAU3I9U2"/>
<dbReference type="EMBL" id="CP109546">
    <property type="protein sequence ID" value="WTZ13960.1"/>
    <property type="molecule type" value="Genomic_DNA"/>
</dbReference>
<evidence type="ECO:0000259" key="3">
    <source>
        <dbReference type="Pfam" id="PF13930"/>
    </source>
</evidence>
<name>A0AAU3I9U2_9ACTN</name>
<dbReference type="GO" id="GO:0004519">
    <property type="term" value="F:endonuclease activity"/>
    <property type="evidence" value="ECO:0007669"/>
    <property type="project" value="UniProtKB-KW"/>
</dbReference>
<dbReference type="InterPro" id="IPR044929">
    <property type="entry name" value="DNA/RNA_non-sp_Endonuclease_sf"/>
</dbReference>
<feature type="chain" id="PRO_5043861321" evidence="2">
    <location>
        <begin position="38"/>
        <end position="660"/>
    </location>
</feature>
<sequence>MHEIRPRGAARIRARSTVLAVLTAMTLGLTTTGTATAQQTADEKPRQVGRVDLTNQADTPAPATATSAFPKQSGEHCEATKAGSKERRRGAVEACVSTSPVPAARTKAQSQSLAATPAAVASCSITNPGNYSYERFGYCVTGVNVLYLLRDSNGAELGRGTLTISTSASLPAAGTTWSEQVTVTMTSGSPAVPSLNAKFRAACGSGCTATKTAPWYGGDLVVGQSLTGTVAYSSSPAAGAVAEFLTSYKMYVTSSGATAIDPNASWDNPRKIRCDNAVGGTSSAGCAVPSVMPVVPMSAQSSDAGGAVAAYGWAQQNLDGAWGKKGKPLTRSTSGVATRTASTCGSFTAEPELVDNDSCGDFPFGEAKEGGAAGAQCVQVIPNLGHGEWDNYVLNDAHELDRAAPCVQAHVTPAEKQFADTQLANGFKNQRVIDADQFELTFSLPDTGPQARCLNDPRPINSIPTDDGWFFNTTEAVPLINKTVSLPSPPNPPNQPYPAGQRPTRAQACIGRDTEEGKGTSDPITGWEDAQEFKKNNSLTYGLSRCHLIASILGGRGNDARTRINLVPCWQKGMNTGTPSMRTFEFQAQSKIQGPIADFGANDAIFYQVTPVYKDATSTIPVGVTMSANIERANGTTEELFPNVYVTNTYADTGLYNLGN</sequence>
<organism evidence="4">
    <name type="scientific">Streptomyces sp. NBC_01393</name>
    <dbReference type="NCBI Taxonomy" id="2903851"/>
    <lineage>
        <taxon>Bacteria</taxon>
        <taxon>Bacillati</taxon>
        <taxon>Actinomycetota</taxon>
        <taxon>Actinomycetes</taxon>
        <taxon>Kitasatosporales</taxon>
        <taxon>Streptomycetaceae</taxon>
        <taxon>Streptomyces</taxon>
    </lineage>
</organism>